<organism evidence="1 2">
    <name type="scientific">Gordonia phage OneUp</name>
    <dbReference type="NCBI Taxonomy" id="1838074"/>
    <lineage>
        <taxon>Viruses</taxon>
        <taxon>Duplodnaviria</taxon>
        <taxon>Heunggongvirae</taxon>
        <taxon>Uroviricota</taxon>
        <taxon>Caudoviricetes</taxon>
        <taxon>Oneupvirus</taxon>
        <taxon>Oneupvirus oneup</taxon>
    </lineage>
</organism>
<dbReference type="Proteomes" id="UP000204609">
    <property type="component" value="Segment"/>
</dbReference>
<dbReference type="RefSeq" id="YP_009274577.1">
    <property type="nucleotide sequence ID" value="NC_030917.1"/>
</dbReference>
<proteinExistence type="predicted"/>
<gene>
    <name evidence="1" type="primary">161</name>
    <name evidence="1" type="ORF">PBI_ONEUP_161</name>
</gene>
<evidence type="ECO:0000313" key="2">
    <source>
        <dbReference type="Proteomes" id="UP000204609"/>
    </source>
</evidence>
<evidence type="ECO:0000313" key="1">
    <source>
        <dbReference type="EMBL" id="ANA86494.1"/>
    </source>
</evidence>
<dbReference type="GeneID" id="28800619"/>
<dbReference type="OrthoDB" id="28428at10239"/>
<protein>
    <submittedName>
        <fullName evidence="1">Uncharacterized protein</fullName>
    </submittedName>
</protein>
<reference evidence="2" key="1">
    <citation type="submission" date="2016-03" db="EMBL/GenBank/DDBJ databases">
        <authorList>
            <person name="Ploux O."/>
        </authorList>
    </citation>
    <scope>NUCLEOTIDE SEQUENCE [LARGE SCALE GENOMIC DNA]</scope>
</reference>
<accession>A0A160DHM0</accession>
<dbReference type="EMBL" id="KU998245">
    <property type="protein sequence ID" value="ANA86494.1"/>
    <property type="molecule type" value="Genomic_DNA"/>
</dbReference>
<dbReference type="KEGG" id="vg:28800619"/>
<sequence>MGYCYDMRGRLVCDNCGQSGGVRRRKCKYKVTLRNGGTLHYCPPPAYCAACYKLRGGLNGVHGDRCREGAEQSQVREDRRNALLDEGKHLVGAAWGSWQESVPEGMVGVVFQNGASERWVLVDAEPYSQRGDFTTLEDDFPNATEWTDHP</sequence>
<keyword evidence="2" id="KW-1185">Reference proteome</keyword>
<name>A0A160DHM0_9CAUD</name>